<dbReference type="InterPro" id="IPR025715">
    <property type="entry name" value="FoP_C"/>
</dbReference>
<dbReference type="OMA" id="RNDYPRD"/>
<dbReference type="GO" id="GO:0003729">
    <property type="term" value="F:mRNA binding"/>
    <property type="evidence" value="ECO:0007669"/>
    <property type="project" value="TreeGrafter"/>
</dbReference>
<dbReference type="OrthoDB" id="5382468at2759"/>
<dbReference type="Pfam" id="PF00076">
    <property type="entry name" value="RRM_1"/>
    <property type="match status" value="1"/>
</dbReference>
<keyword evidence="6" id="KW-1185">Reference proteome</keyword>
<dbReference type="SMART" id="SM01218">
    <property type="entry name" value="FoP_duplication"/>
    <property type="match status" value="1"/>
</dbReference>
<dbReference type="GO" id="GO:0005634">
    <property type="term" value="C:nucleus"/>
    <property type="evidence" value="ECO:0007669"/>
    <property type="project" value="TreeGrafter"/>
</dbReference>
<organism evidence="5 6">
    <name type="scientific">Dothistroma septosporum (strain NZE10 / CBS 128990)</name>
    <name type="common">Red band needle blight fungus</name>
    <name type="synonym">Mycosphaerella pini</name>
    <dbReference type="NCBI Taxonomy" id="675120"/>
    <lineage>
        <taxon>Eukaryota</taxon>
        <taxon>Fungi</taxon>
        <taxon>Dikarya</taxon>
        <taxon>Ascomycota</taxon>
        <taxon>Pezizomycotina</taxon>
        <taxon>Dothideomycetes</taxon>
        <taxon>Dothideomycetidae</taxon>
        <taxon>Mycosphaerellales</taxon>
        <taxon>Mycosphaerellaceae</taxon>
        <taxon>Dothistroma</taxon>
    </lineage>
</organism>
<evidence type="ECO:0000259" key="4">
    <source>
        <dbReference type="PROSITE" id="PS50102"/>
    </source>
</evidence>
<feature type="compositionally biased region" description="Low complexity" evidence="3">
    <location>
        <begin position="314"/>
        <end position="327"/>
    </location>
</feature>
<name>N1PN64_DOTSN</name>
<dbReference type="PANTHER" id="PTHR19965:SF82">
    <property type="entry name" value="THO COMPLEX SUBUNIT 4"/>
    <property type="match status" value="1"/>
</dbReference>
<feature type="domain" description="RRM" evidence="4">
    <location>
        <begin position="100"/>
        <end position="177"/>
    </location>
</feature>
<dbReference type="Gene3D" id="3.30.70.330">
    <property type="match status" value="1"/>
</dbReference>
<sequence>MDRSLDEIIGERPAPRGRGGRGGGRGGDRRGPPPPVRTAPRREEYPRDGVRKTRRDEPANLDEDWTHDRYEDDRHDRRDRRAPAPYDDRPSRHGGLPGGTKIRVDNLHYELTEEDLRDLFERIGPTTSVRLLYDRADRSLGTAYVIYEDPRDARQAVDDFNGQMANGQPIRLQLMPSGPGPRPPVPLIDRMEKPPRSLFDRIEGGRNGGREDSREGGRRRRYRSDSPQKDRLAPPDVDRYIPGRGSRSPIGRRGTPREGGRRPGERRERGGGRGGRGGRVGDEGHPVVGGRPKKTAEELDAEMADYWSGSKNEATAGNGAAAAAATGTNGGDIDMDI</sequence>
<dbReference type="AlphaFoldDB" id="N1PN64"/>
<dbReference type="InterPro" id="IPR035979">
    <property type="entry name" value="RBD_domain_sf"/>
</dbReference>
<feature type="region of interest" description="Disordered" evidence="3">
    <location>
        <begin position="314"/>
        <end position="337"/>
    </location>
</feature>
<feature type="compositionally biased region" description="Low complexity" evidence="3">
    <location>
        <begin position="242"/>
        <end position="253"/>
    </location>
</feature>
<protein>
    <recommendedName>
        <fullName evidence="4">RRM domain-containing protein</fullName>
    </recommendedName>
</protein>
<feature type="compositionally biased region" description="Basic and acidic residues" evidence="3">
    <location>
        <begin position="1"/>
        <end position="14"/>
    </location>
</feature>
<dbReference type="STRING" id="675120.N1PN64"/>
<dbReference type="InterPro" id="IPR012677">
    <property type="entry name" value="Nucleotide-bd_a/b_plait_sf"/>
</dbReference>
<dbReference type="Pfam" id="PF13865">
    <property type="entry name" value="FoP_duplication"/>
    <property type="match status" value="1"/>
</dbReference>
<accession>N1PN64</accession>
<reference evidence="5 6" key="2">
    <citation type="journal article" date="2012" name="PLoS Pathog.">
        <title>Diverse lifestyles and strategies of plant pathogenesis encoded in the genomes of eighteen Dothideomycetes fungi.</title>
        <authorList>
            <person name="Ohm R.A."/>
            <person name="Feau N."/>
            <person name="Henrissat B."/>
            <person name="Schoch C.L."/>
            <person name="Horwitz B.A."/>
            <person name="Barry K.W."/>
            <person name="Condon B.J."/>
            <person name="Copeland A.C."/>
            <person name="Dhillon B."/>
            <person name="Glaser F."/>
            <person name="Hesse C.N."/>
            <person name="Kosti I."/>
            <person name="LaButti K."/>
            <person name="Lindquist E.A."/>
            <person name="Lucas S."/>
            <person name="Salamov A.A."/>
            <person name="Bradshaw R.E."/>
            <person name="Ciuffetti L."/>
            <person name="Hamelin R.C."/>
            <person name="Kema G.H.J."/>
            <person name="Lawrence C."/>
            <person name="Scott J.A."/>
            <person name="Spatafora J.W."/>
            <person name="Turgeon B.G."/>
            <person name="de Wit P.J.G.M."/>
            <person name="Zhong S."/>
            <person name="Goodwin S.B."/>
            <person name="Grigoriev I.V."/>
        </authorList>
    </citation>
    <scope>NUCLEOTIDE SEQUENCE [LARGE SCALE GENOMIC DNA]</scope>
    <source>
        <strain evidence="6">NZE10 / CBS 128990</strain>
    </source>
</reference>
<reference evidence="6" key="1">
    <citation type="journal article" date="2012" name="PLoS Genet.">
        <title>The genomes of the fungal plant pathogens Cladosporium fulvum and Dothistroma septosporum reveal adaptation to different hosts and lifestyles but also signatures of common ancestry.</title>
        <authorList>
            <person name="de Wit P.J.G.M."/>
            <person name="van der Burgt A."/>
            <person name="Oekmen B."/>
            <person name="Stergiopoulos I."/>
            <person name="Abd-Elsalam K.A."/>
            <person name="Aerts A.L."/>
            <person name="Bahkali A.H."/>
            <person name="Beenen H.G."/>
            <person name="Chettri P."/>
            <person name="Cox M.P."/>
            <person name="Datema E."/>
            <person name="de Vries R.P."/>
            <person name="Dhillon B."/>
            <person name="Ganley A.R."/>
            <person name="Griffiths S.A."/>
            <person name="Guo Y."/>
            <person name="Hamelin R.C."/>
            <person name="Henrissat B."/>
            <person name="Kabir M.S."/>
            <person name="Jashni M.K."/>
            <person name="Kema G."/>
            <person name="Klaubauf S."/>
            <person name="Lapidus A."/>
            <person name="Levasseur A."/>
            <person name="Lindquist E."/>
            <person name="Mehrabi R."/>
            <person name="Ohm R.A."/>
            <person name="Owen T.J."/>
            <person name="Salamov A."/>
            <person name="Schwelm A."/>
            <person name="Schijlen E."/>
            <person name="Sun H."/>
            <person name="van den Burg H.A."/>
            <person name="van Ham R.C.H.J."/>
            <person name="Zhang S."/>
            <person name="Goodwin S.B."/>
            <person name="Grigoriev I.V."/>
            <person name="Collemare J."/>
            <person name="Bradshaw R.E."/>
        </authorList>
    </citation>
    <scope>NUCLEOTIDE SEQUENCE [LARGE SCALE GENOMIC DNA]</scope>
    <source>
        <strain evidence="6">NZE10 / CBS 128990</strain>
    </source>
</reference>
<gene>
    <name evidence="5" type="ORF">DOTSEDRAFT_70785</name>
</gene>
<proteinExistence type="predicted"/>
<keyword evidence="1 2" id="KW-0694">RNA-binding</keyword>
<feature type="compositionally biased region" description="Basic and acidic residues" evidence="3">
    <location>
        <begin position="189"/>
        <end position="216"/>
    </location>
</feature>
<dbReference type="CDD" id="cd12418">
    <property type="entry name" value="RRM_Aly_REF_like"/>
    <property type="match status" value="1"/>
</dbReference>
<evidence type="ECO:0000256" key="3">
    <source>
        <dbReference type="SAM" id="MobiDB-lite"/>
    </source>
</evidence>
<dbReference type="SMART" id="SM00360">
    <property type="entry name" value="RRM"/>
    <property type="match status" value="1"/>
</dbReference>
<dbReference type="HOGENOM" id="CLU_052367_4_0_1"/>
<dbReference type="Proteomes" id="UP000016933">
    <property type="component" value="Unassembled WGS sequence"/>
</dbReference>
<dbReference type="InterPro" id="IPR051229">
    <property type="entry name" value="ALYREF_mRNA_export"/>
</dbReference>
<evidence type="ECO:0000313" key="6">
    <source>
        <dbReference type="Proteomes" id="UP000016933"/>
    </source>
</evidence>
<dbReference type="InterPro" id="IPR000504">
    <property type="entry name" value="RRM_dom"/>
</dbReference>
<evidence type="ECO:0000256" key="1">
    <source>
        <dbReference type="ARBA" id="ARBA00022884"/>
    </source>
</evidence>
<evidence type="ECO:0000256" key="2">
    <source>
        <dbReference type="PROSITE-ProRule" id="PRU00176"/>
    </source>
</evidence>
<feature type="region of interest" description="Disordered" evidence="3">
    <location>
        <begin position="1"/>
        <end position="101"/>
    </location>
</feature>
<feature type="compositionally biased region" description="Basic and acidic residues" evidence="3">
    <location>
        <begin position="223"/>
        <end position="241"/>
    </location>
</feature>
<dbReference type="EMBL" id="KB446538">
    <property type="protein sequence ID" value="EME44842.1"/>
    <property type="molecule type" value="Genomic_DNA"/>
</dbReference>
<dbReference type="PROSITE" id="PS50102">
    <property type="entry name" value="RRM"/>
    <property type="match status" value="1"/>
</dbReference>
<evidence type="ECO:0000313" key="5">
    <source>
        <dbReference type="EMBL" id="EME44842.1"/>
    </source>
</evidence>
<dbReference type="SUPFAM" id="SSF54928">
    <property type="entry name" value="RNA-binding domain, RBD"/>
    <property type="match status" value="1"/>
</dbReference>
<feature type="region of interest" description="Disordered" evidence="3">
    <location>
        <begin position="170"/>
        <end position="299"/>
    </location>
</feature>
<dbReference type="PANTHER" id="PTHR19965">
    <property type="entry name" value="RNA AND EXPORT FACTOR BINDING PROTEIN"/>
    <property type="match status" value="1"/>
</dbReference>
<feature type="compositionally biased region" description="Basic and acidic residues" evidence="3">
    <location>
        <begin position="255"/>
        <end position="271"/>
    </location>
</feature>
<feature type="compositionally biased region" description="Basic and acidic residues" evidence="3">
    <location>
        <begin position="40"/>
        <end position="91"/>
    </location>
</feature>
<dbReference type="eggNOG" id="KOG0533">
    <property type="taxonomic scope" value="Eukaryota"/>
</dbReference>